<evidence type="ECO:0000313" key="2">
    <source>
        <dbReference type="Proteomes" id="UP000609323"/>
    </source>
</evidence>
<organism evidence="1 2">
    <name type="scientific">Paenibacillus physcomitrellae</name>
    <dbReference type="NCBI Taxonomy" id="1619311"/>
    <lineage>
        <taxon>Bacteria</taxon>
        <taxon>Bacillati</taxon>
        <taxon>Bacillota</taxon>
        <taxon>Bacilli</taxon>
        <taxon>Bacillales</taxon>
        <taxon>Paenibacillaceae</taxon>
        <taxon>Paenibacillus</taxon>
    </lineage>
</organism>
<reference evidence="2" key="1">
    <citation type="journal article" date="2019" name="Int. J. Syst. Evol. Microbiol.">
        <title>The Global Catalogue of Microorganisms (GCM) 10K type strain sequencing project: providing services to taxonomists for standard genome sequencing and annotation.</title>
        <authorList>
            <consortium name="The Broad Institute Genomics Platform"/>
            <consortium name="The Broad Institute Genome Sequencing Center for Infectious Disease"/>
            <person name="Wu L."/>
            <person name="Ma J."/>
        </authorList>
    </citation>
    <scope>NUCLEOTIDE SEQUENCE [LARGE SCALE GENOMIC DNA]</scope>
    <source>
        <strain evidence="2">CGMCC 1.15044</strain>
    </source>
</reference>
<keyword evidence="2" id="KW-1185">Reference proteome</keyword>
<evidence type="ECO:0000313" key="1">
    <source>
        <dbReference type="EMBL" id="GGA44699.1"/>
    </source>
</evidence>
<sequence length="66" mass="7447">MLNKSLAPGVRDFILFTDAVTILKTLLALLKMTQPALREGGFSIENSMVFDSGFNLCPDHRRLCRY</sequence>
<dbReference type="Proteomes" id="UP000609323">
    <property type="component" value="Unassembled WGS sequence"/>
</dbReference>
<comment type="caution">
    <text evidence="1">The sequence shown here is derived from an EMBL/GenBank/DDBJ whole genome shotgun (WGS) entry which is preliminary data.</text>
</comment>
<protein>
    <submittedName>
        <fullName evidence="1">Uncharacterized protein</fullName>
    </submittedName>
</protein>
<dbReference type="EMBL" id="BMHF01000012">
    <property type="protein sequence ID" value="GGA44699.1"/>
    <property type="molecule type" value="Genomic_DNA"/>
</dbReference>
<gene>
    <name evidence="1" type="ORF">GCM10010917_32520</name>
</gene>
<accession>A0ABQ1GIU6</accession>
<proteinExistence type="predicted"/>
<name>A0ABQ1GIU6_9BACL</name>